<dbReference type="InParanoid" id="A0A507BKK9"/>
<dbReference type="GO" id="GO:0046983">
    <property type="term" value="F:protein dimerization activity"/>
    <property type="evidence" value="ECO:0007669"/>
    <property type="project" value="InterPro"/>
</dbReference>
<reference evidence="8 9" key="1">
    <citation type="submission" date="2019-06" db="EMBL/GenBank/DDBJ databases">
        <title>Draft genome sequence of the filamentous fungus Phialemoniopsis curvata isolated from diesel fuel.</title>
        <authorList>
            <person name="Varaljay V.A."/>
            <person name="Lyon W.J."/>
            <person name="Crouch A.L."/>
            <person name="Drake C.E."/>
            <person name="Hollomon J.M."/>
            <person name="Nadeau L.J."/>
            <person name="Nunn H.S."/>
            <person name="Stevenson B.S."/>
            <person name="Bojanowski C.L."/>
            <person name="Crookes-Goodson W.J."/>
        </authorList>
    </citation>
    <scope>NUCLEOTIDE SEQUENCE [LARGE SCALE GENOMIC DNA]</scope>
    <source>
        <strain evidence="8 9">D216</strain>
    </source>
</reference>
<feature type="region of interest" description="Disordered" evidence="6">
    <location>
        <begin position="1"/>
        <end position="49"/>
    </location>
</feature>
<evidence type="ECO:0000256" key="3">
    <source>
        <dbReference type="ARBA" id="ARBA00023125"/>
    </source>
</evidence>
<keyword evidence="3" id="KW-0238">DNA-binding</keyword>
<comment type="caution">
    <text evidence="8">The sequence shown here is derived from an EMBL/GenBank/DDBJ whole genome shotgun (WGS) entry which is preliminary data.</text>
</comment>
<dbReference type="InterPro" id="IPR011598">
    <property type="entry name" value="bHLH_dom"/>
</dbReference>
<evidence type="ECO:0000256" key="2">
    <source>
        <dbReference type="ARBA" id="ARBA00023015"/>
    </source>
</evidence>
<evidence type="ECO:0000313" key="9">
    <source>
        <dbReference type="Proteomes" id="UP000319257"/>
    </source>
</evidence>
<evidence type="ECO:0000313" key="8">
    <source>
        <dbReference type="EMBL" id="TPX17250.1"/>
    </source>
</evidence>
<protein>
    <recommendedName>
        <fullName evidence="7">BHLH domain-containing protein</fullName>
    </recommendedName>
</protein>
<dbReference type="GO" id="GO:0005634">
    <property type="term" value="C:nucleus"/>
    <property type="evidence" value="ECO:0007669"/>
    <property type="project" value="UniProtKB-SubCell"/>
</dbReference>
<dbReference type="AlphaFoldDB" id="A0A507BKK9"/>
<dbReference type="Proteomes" id="UP000319257">
    <property type="component" value="Unassembled WGS sequence"/>
</dbReference>
<comment type="subcellular location">
    <subcellularLocation>
        <location evidence="1">Nucleus</location>
    </subcellularLocation>
</comment>
<dbReference type="FunCoup" id="A0A507BKK9">
    <property type="interactions" value="1030"/>
</dbReference>
<feature type="compositionally biased region" description="Basic and acidic residues" evidence="6">
    <location>
        <begin position="24"/>
        <end position="49"/>
    </location>
</feature>
<feature type="domain" description="BHLH" evidence="7">
    <location>
        <begin position="34"/>
        <end position="85"/>
    </location>
</feature>
<dbReference type="GO" id="GO:0000981">
    <property type="term" value="F:DNA-binding transcription factor activity, RNA polymerase II-specific"/>
    <property type="evidence" value="ECO:0007669"/>
    <property type="project" value="TreeGrafter"/>
</dbReference>
<dbReference type="InterPro" id="IPR036638">
    <property type="entry name" value="HLH_DNA-bd_sf"/>
</dbReference>
<dbReference type="GeneID" id="41970815"/>
<organism evidence="8 9">
    <name type="scientific">Thyridium curvatum</name>
    <dbReference type="NCBI Taxonomy" id="1093900"/>
    <lineage>
        <taxon>Eukaryota</taxon>
        <taxon>Fungi</taxon>
        <taxon>Dikarya</taxon>
        <taxon>Ascomycota</taxon>
        <taxon>Pezizomycotina</taxon>
        <taxon>Sordariomycetes</taxon>
        <taxon>Sordariomycetidae</taxon>
        <taxon>Thyridiales</taxon>
        <taxon>Thyridiaceae</taxon>
        <taxon>Thyridium</taxon>
    </lineage>
</organism>
<dbReference type="Pfam" id="PF00010">
    <property type="entry name" value="HLH"/>
    <property type="match status" value="1"/>
</dbReference>
<dbReference type="EMBL" id="SKBQ01000014">
    <property type="protein sequence ID" value="TPX17250.1"/>
    <property type="molecule type" value="Genomic_DNA"/>
</dbReference>
<dbReference type="PANTHER" id="PTHR15741">
    <property type="entry name" value="BASIC HELIX-LOOP-HELIX ZIP TRANSCRIPTION FACTOR"/>
    <property type="match status" value="1"/>
</dbReference>
<dbReference type="Gene3D" id="4.10.280.10">
    <property type="entry name" value="Helix-loop-helix DNA-binding domain"/>
    <property type="match status" value="1"/>
</dbReference>
<sequence>MSNSAKSASPEARDGSNGANGDGPDERPRLTEEEKKQNHIASEQKRRQAIREGFDRLTQLVPGMEGQARSEGVVLKRTVEFMREQLEERKRLIEAVEAQGGHVDESYKKFLEDSLKNQGLS</sequence>
<dbReference type="InterPro" id="IPR052207">
    <property type="entry name" value="Max-like/E-box_TFs"/>
</dbReference>
<proteinExistence type="predicted"/>
<evidence type="ECO:0000256" key="6">
    <source>
        <dbReference type="SAM" id="MobiDB-lite"/>
    </source>
</evidence>
<evidence type="ECO:0000256" key="1">
    <source>
        <dbReference type="ARBA" id="ARBA00004123"/>
    </source>
</evidence>
<keyword evidence="9" id="KW-1185">Reference proteome</keyword>
<dbReference type="GO" id="GO:0000978">
    <property type="term" value="F:RNA polymerase II cis-regulatory region sequence-specific DNA binding"/>
    <property type="evidence" value="ECO:0007669"/>
    <property type="project" value="TreeGrafter"/>
</dbReference>
<dbReference type="OrthoDB" id="5778525at2759"/>
<dbReference type="SMART" id="SM00353">
    <property type="entry name" value="HLH"/>
    <property type="match status" value="1"/>
</dbReference>
<evidence type="ECO:0000259" key="7">
    <source>
        <dbReference type="PROSITE" id="PS50888"/>
    </source>
</evidence>
<dbReference type="PROSITE" id="PS50888">
    <property type="entry name" value="BHLH"/>
    <property type="match status" value="1"/>
</dbReference>
<dbReference type="SUPFAM" id="SSF47459">
    <property type="entry name" value="HLH, helix-loop-helix DNA-binding domain"/>
    <property type="match status" value="1"/>
</dbReference>
<gene>
    <name evidence="8" type="ORF">E0L32_003368</name>
</gene>
<dbReference type="RefSeq" id="XP_030998961.1">
    <property type="nucleotide sequence ID" value="XM_031137660.1"/>
</dbReference>
<evidence type="ECO:0000256" key="4">
    <source>
        <dbReference type="ARBA" id="ARBA00023163"/>
    </source>
</evidence>
<accession>A0A507BKK9</accession>
<dbReference type="PANTHER" id="PTHR15741:SF39">
    <property type="entry name" value="BHLH TRANSCRIPTION FACTOR (EUROFUNG)"/>
    <property type="match status" value="1"/>
</dbReference>
<keyword evidence="2" id="KW-0805">Transcription regulation</keyword>
<keyword evidence="4" id="KW-0804">Transcription</keyword>
<name>A0A507BKK9_9PEZI</name>
<dbReference type="STRING" id="1093900.A0A507BKK9"/>
<evidence type="ECO:0000256" key="5">
    <source>
        <dbReference type="ARBA" id="ARBA00023242"/>
    </source>
</evidence>
<keyword evidence="5" id="KW-0539">Nucleus</keyword>